<dbReference type="AlphaFoldDB" id="A0A847RMN3"/>
<keyword evidence="10" id="KW-1185">Reference proteome</keyword>
<keyword evidence="2 7" id="KW-0813">Transport</keyword>
<comment type="caution">
    <text evidence="9">The sequence shown here is derived from an EMBL/GenBank/DDBJ whole genome shotgun (WGS) entry which is preliminary data.</text>
</comment>
<dbReference type="Gene3D" id="2.60.40.1120">
    <property type="entry name" value="Carboxypeptidase-like, regulatory domain"/>
    <property type="match status" value="1"/>
</dbReference>
<accession>A0A847RMN3</accession>
<dbReference type="Proteomes" id="UP000570474">
    <property type="component" value="Unassembled WGS sequence"/>
</dbReference>
<dbReference type="EMBL" id="JABAIA010000001">
    <property type="protein sequence ID" value="NLR64346.1"/>
    <property type="molecule type" value="Genomic_DNA"/>
</dbReference>
<evidence type="ECO:0000256" key="7">
    <source>
        <dbReference type="PROSITE-ProRule" id="PRU01360"/>
    </source>
</evidence>
<dbReference type="SUPFAM" id="SSF56935">
    <property type="entry name" value="Porins"/>
    <property type="match status" value="1"/>
</dbReference>
<dbReference type="NCBIfam" id="TIGR04056">
    <property type="entry name" value="OMP_RagA_SusC"/>
    <property type="match status" value="1"/>
</dbReference>
<keyword evidence="9" id="KW-0675">Receptor</keyword>
<dbReference type="InterPro" id="IPR012910">
    <property type="entry name" value="Plug_dom"/>
</dbReference>
<keyword evidence="3 7" id="KW-1134">Transmembrane beta strand</keyword>
<evidence type="ECO:0000256" key="4">
    <source>
        <dbReference type="ARBA" id="ARBA00022692"/>
    </source>
</evidence>
<dbReference type="InterPro" id="IPR023996">
    <property type="entry name" value="TonB-dep_OMP_SusC/RagA"/>
</dbReference>
<comment type="similarity">
    <text evidence="7">Belongs to the TonB-dependent receptor family.</text>
</comment>
<sequence length="1018" mass="110399">MQRMLRKNILAWIGLSMLYLLPLLVVAQVPTTPLINSHLTGRVVDARTHEPLPGAVVNIKGTTHGVSTDAEGRFVFVTGQKFPYTLIISYIGYRKIEVTATGGHIEIPLEAIQSQLNDVVVVGYGTQKKSDLTGAIASVSGPLLKQPVSSFDQALKGAIPGVQVTQTSGQPGGGVSIRIRGGSSIQGGNEPLYVIDGFPIYNSTASPGILTGAPVNQLASINPADIESIDILKDASATAIYGSRGANGVVIVTTRKGKAERNTLNYEGSYGVQSLRKKIDLLDARNFAILRNEALYDANPSKGPNQYLSADQVSQLGKGTDWQDAVFRTAPVQNHQLSISGGNAKTRYLLSGNYFDQQGIIKHTDFTRLGIRANVDAQPLDRLKVSASLSVNKSDANVAPSGFVTSLLLMPPTATIYEPNGSYTLRNPFENIFANPVATINEQINKSTTNRLLGTAFAEYNIIDGLNVKVLLGADVNNTTEKNYIPSTIYEGLLTKGSAARGTYNAYSWLNENTVTYTRNISKHTFDVLAGFTQQEFKSDILRAGAQNFVTDDLTYNSLQSGATLVRPFADATAWVLHSYLARVNYNYNSRYYFTASIRADGSSRFGKGNKWGYFPSAAASWRISNEPFFKEASRVVNDLKLRASFGTTGNLEIGEYQSLATLYSLNYLFGKNMATGFAPSRLANDHLGWEKTYQYNAGLDAAFLNSRLLFTVDAYYKKTTNLLLNVEIPWTSGQTSSLQNFGSVLNKGIELSLSSRNFTGAFTWNTDFNISFNRNEVLKIGNGARSYISGNYIIQVGQPLGSFYGTVTDGILQTGEEATKGKYTGNAVPKAGDRLYKDINGDGVFTTANDRTIIGNAQPDFILGLGNSFSWKGFSLSVFLQGSYGNKILNSNQQSLELFNGQQNAAASALDRWTPAHPSQTTPRAKLDPAPVFSDRFIENGSFLRVKNVSLGYSLPKSVIGKVSAINVFVSAQNLLTWTSYTGFDPEVTSGNNISPGTDLGIYPVSRTVSAGVRVTL</sequence>
<organism evidence="9 10">
    <name type="scientific">Chitinophaga varians</name>
    <dbReference type="NCBI Taxonomy" id="2202339"/>
    <lineage>
        <taxon>Bacteria</taxon>
        <taxon>Pseudomonadati</taxon>
        <taxon>Bacteroidota</taxon>
        <taxon>Chitinophagia</taxon>
        <taxon>Chitinophagales</taxon>
        <taxon>Chitinophagaceae</taxon>
        <taxon>Chitinophaga</taxon>
    </lineage>
</organism>
<comment type="subcellular location">
    <subcellularLocation>
        <location evidence="1 7">Cell outer membrane</location>
        <topology evidence="1 7">Multi-pass membrane protein</topology>
    </subcellularLocation>
</comment>
<dbReference type="NCBIfam" id="TIGR04057">
    <property type="entry name" value="SusC_RagA_signa"/>
    <property type="match status" value="1"/>
</dbReference>
<dbReference type="InterPro" id="IPR037066">
    <property type="entry name" value="Plug_dom_sf"/>
</dbReference>
<gene>
    <name evidence="9" type="ORF">HGH92_08520</name>
</gene>
<evidence type="ECO:0000313" key="9">
    <source>
        <dbReference type="EMBL" id="NLR64346.1"/>
    </source>
</evidence>
<dbReference type="Pfam" id="PF07715">
    <property type="entry name" value="Plug"/>
    <property type="match status" value="1"/>
</dbReference>
<reference evidence="9 10" key="1">
    <citation type="submission" date="2020-04" db="EMBL/GenBank/DDBJ databases">
        <authorList>
            <person name="Yin C."/>
        </authorList>
    </citation>
    <scope>NUCLEOTIDE SEQUENCE [LARGE SCALE GENOMIC DNA]</scope>
    <source>
        <strain evidence="9 10">Ae27</strain>
    </source>
</reference>
<evidence type="ECO:0000256" key="1">
    <source>
        <dbReference type="ARBA" id="ARBA00004571"/>
    </source>
</evidence>
<keyword evidence="4 7" id="KW-0812">Transmembrane</keyword>
<dbReference type="InterPro" id="IPR023997">
    <property type="entry name" value="TonB-dep_OMP_SusC/RagA_CS"/>
</dbReference>
<feature type="domain" description="TonB-dependent receptor plug" evidence="8">
    <location>
        <begin position="129"/>
        <end position="249"/>
    </location>
</feature>
<dbReference type="FunFam" id="2.170.130.10:FF:000008">
    <property type="entry name" value="SusC/RagA family TonB-linked outer membrane protein"/>
    <property type="match status" value="1"/>
</dbReference>
<evidence type="ECO:0000313" key="10">
    <source>
        <dbReference type="Proteomes" id="UP000570474"/>
    </source>
</evidence>
<dbReference type="InterPro" id="IPR039426">
    <property type="entry name" value="TonB-dep_rcpt-like"/>
</dbReference>
<evidence type="ECO:0000256" key="3">
    <source>
        <dbReference type="ARBA" id="ARBA00022452"/>
    </source>
</evidence>
<protein>
    <submittedName>
        <fullName evidence="9">TonB-dependent receptor</fullName>
    </submittedName>
</protein>
<dbReference type="InterPro" id="IPR008969">
    <property type="entry name" value="CarboxyPept-like_regulatory"/>
</dbReference>
<evidence type="ECO:0000256" key="5">
    <source>
        <dbReference type="ARBA" id="ARBA00023136"/>
    </source>
</evidence>
<dbReference type="Pfam" id="PF13715">
    <property type="entry name" value="CarbopepD_reg_2"/>
    <property type="match status" value="1"/>
</dbReference>
<evidence type="ECO:0000256" key="2">
    <source>
        <dbReference type="ARBA" id="ARBA00022448"/>
    </source>
</evidence>
<keyword evidence="6 7" id="KW-0998">Cell outer membrane</keyword>
<dbReference type="SUPFAM" id="SSF49464">
    <property type="entry name" value="Carboxypeptidase regulatory domain-like"/>
    <property type="match status" value="1"/>
</dbReference>
<dbReference type="Gene3D" id="2.40.170.20">
    <property type="entry name" value="TonB-dependent receptor, beta-barrel domain"/>
    <property type="match status" value="1"/>
</dbReference>
<dbReference type="InterPro" id="IPR036942">
    <property type="entry name" value="Beta-barrel_TonB_sf"/>
</dbReference>
<dbReference type="PROSITE" id="PS52016">
    <property type="entry name" value="TONB_DEPENDENT_REC_3"/>
    <property type="match status" value="1"/>
</dbReference>
<evidence type="ECO:0000259" key="8">
    <source>
        <dbReference type="Pfam" id="PF07715"/>
    </source>
</evidence>
<dbReference type="GO" id="GO:0009279">
    <property type="term" value="C:cell outer membrane"/>
    <property type="evidence" value="ECO:0007669"/>
    <property type="project" value="UniProtKB-SubCell"/>
</dbReference>
<name>A0A847RMN3_9BACT</name>
<proteinExistence type="inferred from homology"/>
<dbReference type="Gene3D" id="2.170.130.10">
    <property type="entry name" value="TonB-dependent receptor, plug domain"/>
    <property type="match status" value="1"/>
</dbReference>
<dbReference type="RefSeq" id="WP_168870302.1">
    <property type="nucleotide sequence ID" value="NZ_JABAIA010000001.1"/>
</dbReference>
<keyword evidence="5 7" id="KW-0472">Membrane</keyword>
<evidence type="ECO:0000256" key="6">
    <source>
        <dbReference type="ARBA" id="ARBA00023237"/>
    </source>
</evidence>